<feature type="transmembrane region" description="Helical" evidence="2">
    <location>
        <begin position="35"/>
        <end position="56"/>
    </location>
</feature>
<dbReference type="RefSeq" id="WP_166949691.1">
    <property type="nucleotide sequence ID" value="NZ_JAASQI010000002.1"/>
</dbReference>
<evidence type="ECO:0000313" key="3">
    <source>
        <dbReference type="EMBL" id="NIJ57312.1"/>
    </source>
</evidence>
<protein>
    <submittedName>
        <fullName evidence="3">Uncharacterized protein</fullName>
    </submittedName>
</protein>
<keyword evidence="2" id="KW-0472">Membrane</keyword>
<name>A0ABX0UX26_9HYPH</name>
<sequence length="283" mass="30149">MTFTASGEGHDDGHPGEAASRARARGRRRRRVPPVSVALSALLLAGIVALAIPGVVPTGDTSGSGSSAPLEAYVARPTPAIDALDDKPALWTNAETPEPLYQLRTQELLDLPARYAAREHGLGGREDVLAFGDYHGEGLHLRLSVYRMGKEAPRPSTFFVDLARRSAEAGVGVTGMGPPVAEDTKFGPTEIADARLNLDGDERACQAFRLMTTAEGEQTSWQISGWVCDATPVAPLEIACFLDHLSVTEAAHDISLSRLFARANERRRPECGGVPQPIPPKGA</sequence>
<keyword evidence="4" id="KW-1185">Reference proteome</keyword>
<keyword evidence="2" id="KW-0812">Transmembrane</keyword>
<dbReference type="EMBL" id="JAASQI010000002">
    <property type="protein sequence ID" value="NIJ57312.1"/>
    <property type="molecule type" value="Genomic_DNA"/>
</dbReference>
<evidence type="ECO:0000256" key="1">
    <source>
        <dbReference type="SAM" id="MobiDB-lite"/>
    </source>
</evidence>
<evidence type="ECO:0000313" key="4">
    <source>
        <dbReference type="Proteomes" id="UP001429580"/>
    </source>
</evidence>
<accession>A0ABX0UX26</accession>
<gene>
    <name evidence="3" type="ORF">FHS82_001138</name>
</gene>
<keyword evidence="2" id="KW-1133">Transmembrane helix</keyword>
<proteinExistence type="predicted"/>
<comment type="caution">
    <text evidence="3">The sequence shown here is derived from an EMBL/GenBank/DDBJ whole genome shotgun (WGS) entry which is preliminary data.</text>
</comment>
<organism evidence="3 4">
    <name type="scientific">Pseudochelatococcus lubricantis</name>
    <dbReference type="NCBI Taxonomy" id="1538102"/>
    <lineage>
        <taxon>Bacteria</taxon>
        <taxon>Pseudomonadati</taxon>
        <taxon>Pseudomonadota</taxon>
        <taxon>Alphaproteobacteria</taxon>
        <taxon>Hyphomicrobiales</taxon>
        <taxon>Chelatococcaceae</taxon>
        <taxon>Pseudochelatococcus</taxon>
    </lineage>
</organism>
<dbReference type="Proteomes" id="UP001429580">
    <property type="component" value="Unassembled WGS sequence"/>
</dbReference>
<evidence type="ECO:0000256" key="2">
    <source>
        <dbReference type="SAM" id="Phobius"/>
    </source>
</evidence>
<reference evidence="3 4" key="1">
    <citation type="submission" date="2020-03" db="EMBL/GenBank/DDBJ databases">
        <title>Genomic Encyclopedia of Type Strains, Phase IV (KMG-IV): sequencing the most valuable type-strain genomes for metagenomic binning, comparative biology and taxonomic classification.</title>
        <authorList>
            <person name="Goeker M."/>
        </authorList>
    </citation>
    <scope>NUCLEOTIDE SEQUENCE [LARGE SCALE GENOMIC DNA]</scope>
    <source>
        <strain evidence="3 4">DSM 103870</strain>
    </source>
</reference>
<feature type="region of interest" description="Disordered" evidence="1">
    <location>
        <begin position="1"/>
        <end position="30"/>
    </location>
</feature>